<sequence length="65" mass="7974">MIQDLRIRMRTEEIVELNFVRKTEEVFQGYRMLKVDFRKLTKIRISSHDDEEMDERQVLFVGKAR</sequence>
<organism evidence="1 2">
    <name type="scientific">Candidatus Accumulibacter vicinus</name>
    <dbReference type="NCBI Taxonomy" id="2954382"/>
    <lineage>
        <taxon>Bacteria</taxon>
        <taxon>Pseudomonadati</taxon>
        <taxon>Pseudomonadota</taxon>
        <taxon>Betaproteobacteria</taxon>
        <taxon>Candidatus Accumulibacter</taxon>
    </lineage>
</organism>
<reference evidence="1 2" key="1">
    <citation type="submission" date="2014-07" db="EMBL/GenBank/DDBJ databases">
        <title>Expanding our view of genomic diversity in Candidatus Accumulibacter clades.</title>
        <authorList>
            <person name="Skennerton C.T."/>
            <person name="Barr J.J."/>
            <person name="Slater F.R."/>
            <person name="Bond P.L."/>
            <person name="Tyson G.W."/>
        </authorList>
    </citation>
    <scope>NUCLEOTIDE SEQUENCE [LARGE SCALE GENOMIC DNA]</scope>
    <source>
        <strain evidence="2">SK-01</strain>
    </source>
</reference>
<dbReference type="AlphaFoldDB" id="A0A084XW88"/>
<accession>A0A084XW88</accession>
<protein>
    <submittedName>
        <fullName evidence="1">Uncharacterized protein</fullName>
    </submittedName>
</protein>
<dbReference type="EMBL" id="JDSS02000037">
    <property type="protein sequence ID" value="KFB66732.1"/>
    <property type="molecule type" value="Genomic_DNA"/>
</dbReference>
<gene>
    <name evidence="1" type="ORF">CAPSK01_003670</name>
</gene>
<evidence type="ECO:0000313" key="2">
    <source>
        <dbReference type="Proteomes" id="UP000019812"/>
    </source>
</evidence>
<proteinExistence type="predicted"/>
<name>A0A084XW88_9PROT</name>
<evidence type="ECO:0000313" key="1">
    <source>
        <dbReference type="EMBL" id="KFB66732.1"/>
    </source>
</evidence>
<dbReference type="Proteomes" id="UP000019812">
    <property type="component" value="Unassembled WGS sequence"/>
</dbReference>
<comment type="caution">
    <text evidence="1">The sequence shown here is derived from an EMBL/GenBank/DDBJ whole genome shotgun (WGS) entry which is preliminary data.</text>
</comment>